<protein>
    <recommendedName>
        <fullName evidence="3">HEPN domain-containing protein</fullName>
    </recommendedName>
</protein>
<accession>A0AAP1RD15</accession>
<dbReference type="Gene3D" id="1.20.120.330">
    <property type="entry name" value="Nucleotidyltransferases domain 2"/>
    <property type="match status" value="1"/>
</dbReference>
<dbReference type="EMBL" id="WXXV01000001">
    <property type="protein sequence ID" value="MBE7694096.1"/>
    <property type="molecule type" value="Genomic_DNA"/>
</dbReference>
<comment type="caution">
    <text evidence="1">The sequence shown here is derived from an EMBL/GenBank/DDBJ whole genome shotgun (WGS) entry which is preliminary data.</text>
</comment>
<sequence>MAKQNKEQHAQRNKALSIQLLKEGTYLDWVVTTSFYSSIHFIENNLLPTTIKGKTCSELFDVKKVYKTDNLHQTREFLCQEKLTFDTAIKYKWLSDNSKNARYTSYKISKSVAEKALKNLELIEKECKERV</sequence>
<keyword evidence="2" id="KW-1185">Reference proteome</keyword>
<evidence type="ECO:0000313" key="1">
    <source>
        <dbReference type="EMBL" id="MBE7694096.1"/>
    </source>
</evidence>
<organism evidence="1 2">
    <name type="scientific">Tenacibaculum finnmarkense genomovar finnmarkense</name>
    <dbReference type="NCBI Taxonomy" id="1458503"/>
    <lineage>
        <taxon>Bacteria</taxon>
        <taxon>Pseudomonadati</taxon>
        <taxon>Bacteroidota</taxon>
        <taxon>Flavobacteriia</taxon>
        <taxon>Flavobacteriales</taxon>
        <taxon>Flavobacteriaceae</taxon>
        <taxon>Tenacibaculum</taxon>
        <taxon>Tenacibaculum finnmarkense</taxon>
    </lineage>
</organism>
<gene>
    <name evidence="1" type="ORF">F7645_01410</name>
</gene>
<proteinExistence type="predicted"/>
<dbReference type="AlphaFoldDB" id="A0AAP1RD15"/>
<evidence type="ECO:0000313" key="2">
    <source>
        <dbReference type="Proteomes" id="UP000806077"/>
    </source>
</evidence>
<reference evidence="1 2" key="1">
    <citation type="journal article" date="2020" name="Int. J. Syst. Evol. Microbiol.">
        <title>Tenacibaculum piscium sp. nov., isolated from skin ulcers of sea-farmed fish, and description of Tenacibaculum finnmarkense sp. nov. with subdivision into genomovars finnmarkense and ulcerans.</title>
        <authorList>
            <person name="Olsen A.B."/>
            <person name="Spilsberg B."/>
            <person name="Nilsen H.K."/>
            <person name="Lagesen K."/>
            <person name="Gulla S."/>
            <person name="Avendano-Herrera R."/>
            <person name="Irgang R."/>
            <person name="Duchaud E."/>
            <person name="Colquhoun D.J."/>
        </authorList>
    </citation>
    <scope>NUCLEOTIDE SEQUENCE [LARGE SCALE GENOMIC DNA]</scope>
    <source>
        <strain evidence="1 2">TNO037</strain>
    </source>
</reference>
<dbReference type="RefSeq" id="WP_101914136.1">
    <property type="nucleotide sequence ID" value="NZ_JAFMUP010000001.1"/>
</dbReference>
<evidence type="ECO:0008006" key="3">
    <source>
        <dbReference type="Google" id="ProtNLM"/>
    </source>
</evidence>
<name>A0AAP1RD15_9FLAO</name>
<dbReference type="Proteomes" id="UP000806077">
    <property type="component" value="Unassembled WGS sequence"/>
</dbReference>